<dbReference type="GO" id="GO:0016618">
    <property type="term" value="F:hydroxypyruvate reductase [NAD(P)H] activity"/>
    <property type="evidence" value="ECO:0007669"/>
    <property type="project" value="TreeGrafter"/>
</dbReference>
<dbReference type="GO" id="GO:0051287">
    <property type="term" value="F:NAD binding"/>
    <property type="evidence" value="ECO:0007669"/>
    <property type="project" value="InterPro"/>
</dbReference>
<dbReference type="Pfam" id="PF02826">
    <property type="entry name" value="2-Hacid_dh_C"/>
    <property type="match status" value="1"/>
</dbReference>
<dbReference type="GO" id="GO:0005829">
    <property type="term" value="C:cytosol"/>
    <property type="evidence" value="ECO:0007669"/>
    <property type="project" value="TreeGrafter"/>
</dbReference>
<keyword evidence="2" id="KW-0520">NAD</keyword>
<dbReference type="InterPro" id="IPR050223">
    <property type="entry name" value="D-isomer_2-hydroxyacid_DH"/>
</dbReference>
<keyword evidence="5" id="KW-1185">Reference proteome</keyword>
<dbReference type="PANTHER" id="PTHR10996:SF178">
    <property type="entry name" value="2-HYDROXYACID DEHYDROGENASE YGL185C-RELATED"/>
    <property type="match status" value="1"/>
</dbReference>
<dbReference type="PROSITE" id="PS00671">
    <property type="entry name" value="D_2_HYDROXYACID_DH_3"/>
    <property type="match status" value="1"/>
</dbReference>
<dbReference type="PANTHER" id="PTHR10996">
    <property type="entry name" value="2-HYDROXYACID DEHYDROGENASE-RELATED"/>
    <property type="match status" value="1"/>
</dbReference>
<dbReference type="InterPro" id="IPR036291">
    <property type="entry name" value="NAD(P)-bd_dom_sf"/>
</dbReference>
<proteinExistence type="predicted"/>
<gene>
    <name evidence="4" type="ORF">DCE93_06775</name>
</gene>
<dbReference type="CDD" id="cd12159">
    <property type="entry name" value="2-Hacid_dh_2"/>
    <property type="match status" value="1"/>
</dbReference>
<dbReference type="InterPro" id="IPR006140">
    <property type="entry name" value="D-isomer_DH_NAD-bd"/>
</dbReference>
<dbReference type="GO" id="GO:0030267">
    <property type="term" value="F:glyoxylate reductase (NADPH) activity"/>
    <property type="evidence" value="ECO:0007669"/>
    <property type="project" value="TreeGrafter"/>
</dbReference>
<dbReference type="OrthoDB" id="4324715at2"/>
<protein>
    <submittedName>
        <fullName evidence="4">Hydroxyacid dehydrogenase</fullName>
    </submittedName>
</protein>
<reference evidence="4 5" key="1">
    <citation type="submission" date="2018-04" db="EMBL/GenBank/DDBJ databases">
        <authorList>
            <person name="Li J."/>
        </authorList>
    </citation>
    <scope>NUCLEOTIDE SEQUENCE [LARGE SCALE GENOMIC DNA]</scope>
    <source>
        <strain evidence="5">30A</strain>
    </source>
</reference>
<organism evidence="4 5">
    <name type="scientific">Agromyces badenianii</name>
    <dbReference type="NCBI Taxonomy" id="2080742"/>
    <lineage>
        <taxon>Bacteria</taxon>
        <taxon>Bacillati</taxon>
        <taxon>Actinomycetota</taxon>
        <taxon>Actinomycetes</taxon>
        <taxon>Micrococcales</taxon>
        <taxon>Microbacteriaceae</taxon>
        <taxon>Agromyces</taxon>
    </lineage>
</organism>
<dbReference type="EMBL" id="CP028913">
    <property type="protein sequence ID" value="AWB95399.1"/>
    <property type="molecule type" value="Genomic_DNA"/>
</dbReference>
<evidence type="ECO:0000256" key="2">
    <source>
        <dbReference type="ARBA" id="ARBA00023027"/>
    </source>
</evidence>
<sequence length="343" mass="35409">MTDAAAPAPRARHRVVRGAPAIEVAVPVPAVSVPVVPGPIAILPNAEPAFVAAVERAGGTLAPLSPATRGLVWTAASGADELARVLDAHPSIAWVQLPWAGVDAFAPLIASAAGDGRVWTSAKGAYAQPVAEHALMLVLALLRELPRRVTATAWYADEEGRTLYGSHVVIVGAGGIAVELLRLLEPFGVRTTVVRRSAGAVPRATRTVQTAQLGDVLADADVVVLAAALTAGSRGLMGADQLARMPRGALLVNVARGGLVDTDALVTALESGHLGGAGLDVTDPEPLPTGHPLWQAQNCIVTPHVADTEEMTVPLFAERISSNVRSFLGDGDFEGRIDLLAGY</sequence>
<evidence type="ECO:0000259" key="3">
    <source>
        <dbReference type="Pfam" id="PF02826"/>
    </source>
</evidence>
<dbReference type="AlphaFoldDB" id="A0A2S0WVN3"/>
<dbReference type="InterPro" id="IPR029753">
    <property type="entry name" value="D-isomer_DH_CS"/>
</dbReference>
<evidence type="ECO:0000256" key="1">
    <source>
        <dbReference type="ARBA" id="ARBA00023002"/>
    </source>
</evidence>
<name>A0A2S0WVN3_9MICO</name>
<dbReference type="KEGG" id="agm:DCE93_06775"/>
<dbReference type="Gene3D" id="3.40.50.720">
    <property type="entry name" value="NAD(P)-binding Rossmann-like Domain"/>
    <property type="match status" value="2"/>
</dbReference>
<evidence type="ECO:0000313" key="4">
    <source>
        <dbReference type="EMBL" id="AWB95399.1"/>
    </source>
</evidence>
<dbReference type="Proteomes" id="UP000244729">
    <property type="component" value="Chromosome"/>
</dbReference>
<feature type="domain" description="D-isomer specific 2-hydroxyacid dehydrogenase NAD-binding" evidence="3">
    <location>
        <begin position="136"/>
        <end position="306"/>
    </location>
</feature>
<evidence type="ECO:0000313" key="5">
    <source>
        <dbReference type="Proteomes" id="UP000244729"/>
    </source>
</evidence>
<dbReference type="SUPFAM" id="SSF51735">
    <property type="entry name" value="NAD(P)-binding Rossmann-fold domains"/>
    <property type="match status" value="1"/>
</dbReference>
<keyword evidence="1" id="KW-0560">Oxidoreductase</keyword>
<accession>A0A2S0WVN3</accession>
<dbReference type="RefSeq" id="WP_108595214.1">
    <property type="nucleotide sequence ID" value="NZ_CP028913.1"/>
</dbReference>